<protein>
    <submittedName>
        <fullName evidence="1">Uncharacterized protein</fullName>
    </submittedName>
</protein>
<evidence type="ECO:0000313" key="2">
    <source>
        <dbReference type="Proteomes" id="UP001057877"/>
    </source>
</evidence>
<proteinExistence type="predicted"/>
<accession>A0ABY5SFZ9</accession>
<dbReference type="EMBL" id="CP091430">
    <property type="protein sequence ID" value="UVI31630.1"/>
    <property type="molecule type" value="Genomic_DNA"/>
</dbReference>
<dbReference type="Proteomes" id="UP001057877">
    <property type="component" value="Chromosome"/>
</dbReference>
<organism evidence="1 2">
    <name type="scientific">Paenibacillus spongiae</name>
    <dbReference type="NCBI Taxonomy" id="2909671"/>
    <lineage>
        <taxon>Bacteria</taxon>
        <taxon>Bacillati</taxon>
        <taxon>Bacillota</taxon>
        <taxon>Bacilli</taxon>
        <taxon>Bacillales</taxon>
        <taxon>Paenibacillaceae</taxon>
        <taxon>Paenibacillus</taxon>
    </lineage>
</organism>
<dbReference type="RefSeq" id="WP_258387692.1">
    <property type="nucleotide sequence ID" value="NZ_CP091430.1"/>
</dbReference>
<keyword evidence="2" id="KW-1185">Reference proteome</keyword>
<evidence type="ECO:0000313" key="1">
    <source>
        <dbReference type="EMBL" id="UVI31630.1"/>
    </source>
</evidence>
<gene>
    <name evidence="1" type="ORF">L1F29_07355</name>
</gene>
<reference evidence="1" key="1">
    <citation type="submission" date="2022-01" db="EMBL/GenBank/DDBJ databases">
        <title>Paenibacillus spongiae sp. nov., isolated from marine sponge.</title>
        <authorList>
            <person name="Li Z."/>
            <person name="Zhang M."/>
        </authorList>
    </citation>
    <scope>NUCLEOTIDE SEQUENCE</scope>
    <source>
        <strain evidence="1">PHS-Z3</strain>
    </source>
</reference>
<sequence>MQKEQICCVGCGKLIDHQHAHVVFRTGFYRMVYPLGCCHTCNDIVTADSALDRPDEMSGLEQSSVVHLSRLKQSDNCCSEPAPSPAASFVSAARMVVSL</sequence>
<name>A0ABY5SFZ9_9BACL</name>